<organism evidence="2 3">
    <name type="scientific">Hornefia porci</name>
    <dbReference type="NCBI Taxonomy" id="2652292"/>
    <lineage>
        <taxon>Bacteria</taxon>
        <taxon>Bacillati</taxon>
        <taxon>Bacillota</taxon>
        <taxon>Clostridia</taxon>
        <taxon>Peptostreptococcales</taxon>
        <taxon>Anaerovoracaceae</taxon>
        <taxon>Hornefia</taxon>
    </lineage>
</organism>
<evidence type="ECO:0000313" key="2">
    <source>
        <dbReference type="EMBL" id="OLR56760.1"/>
    </source>
</evidence>
<evidence type="ECO:0000256" key="1">
    <source>
        <dbReference type="SAM" id="Phobius"/>
    </source>
</evidence>
<keyword evidence="1" id="KW-1133">Transmembrane helix</keyword>
<name>A0A1Q9JKL4_9FIRM</name>
<dbReference type="Proteomes" id="UP000187404">
    <property type="component" value="Unassembled WGS sequence"/>
</dbReference>
<comment type="caution">
    <text evidence="2">The sequence shown here is derived from an EMBL/GenBank/DDBJ whole genome shotgun (WGS) entry which is preliminary data.</text>
</comment>
<evidence type="ECO:0000313" key="3">
    <source>
        <dbReference type="Proteomes" id="UP000187404"/>
    </source>
</evidence>
<feature type="transmembrane region" description="Helical" evidence="1">
    <location>
        <begin position="79"/>
        <end position="95"/>
    </location>
</feature>
<dbReference type="RefSeq" id="WP_075714646.1">
    <property type="nucleotide sequence ID" value="NZ_MJIE01000001.1"/>
</dbReference>
<gene>
    <name evidence="2" type="ORF">BHK98_12215</name>
</gene>
<keyword evidence="3" id="KW-1185">Reference proteome</keyword>
<proteinExistence type="predicted"/>
<accession>A0A1Q9JKL4</accession>
<feature type="transmembrane region" description="Helical" evidence="1">
    <location>
        <begin position="49"/>
        <end position="67"/>
    </location>
</feature>
<reference evidence="2 3" key="1">
    <citation type="journal article" date="2016" name="Appl. Environ. Microbiol.">
        <title>Function and Phylogeny of Bacterial Butyryl Coenzyme A:Acetate Transferases and Their Diversity in the Proximal Colon of Swine.</title>
        <authorList>
            <person name="Trachsel J."/>
            <person name="Bayles D.O."/>
            <person name="Looft T."/>
            <person name="Levine U.Y."/>
            <person name="Allen H.K."/>
        </authorList>
    </citation>
    <scope>NUCLEOTIDE SEQUENCE [LARGE SCALE GENOMIC DNA]</scope>
    <source>
        <strain evidence="2 3">68-3-10</strain>
    </source>
</reference>
<keyword evidence="1" id="KW-0812">Transmembrane</keyword>
<dbReference type="STRING" id="1261640.BHK98_12215"/>
<feature type="transmembrane region" description="Helical" evidence="1">
    <location>
        <begin position="21"/>
        <end position="43"/>
    </location>
</feature>
<keyword evidence="1" id="KW-0472">Membrane</keyword>
<protein>
    <submittedName>
        <fullName evidence="2">Uncharacterized protein</fullName>
    </submittedName>
</protein>
<dbReference type="AlphaFoldDB" id="A0A1Q9JKL4"/>
<sequence length="96" mass="10990">MKGDFYKNEDKCIKLALRRILIIYETIYVAIAIIIKMSVFGTYSETRQYVIVTLSVVSLILIAVYKVLCAKKEINDNGMLLLMSVYSILFLVFALL</sequence>
<dbReference type="EMBL" id="MJIE01000001">
    <property type="protein sequence ID" value="OLR56760.1"/>
    <property type="molecule type" value="Genomic_DNA"/>
</dbReference>